<evidence type="ECO:0000256" key="1">
    <source>
        <dbReference type="ARBA" id="ARBA00023015"/>
    </source>
</evidence>
<evidence type="ECO:0000313" key="6">
    <source>
        <dbReference type="EMBL" id="ANF52066.1"/>
    </source>
</evidence>
<keyword evidence="3" id="KW-0804">Transcription</keyword>
<keyword evidence="4" id="KW-1133">Transmembrane helix</keyword>
<proteinExistence type="predicted"/>
<feature type="transmembrane region" description="Helical" evidence="4">
    <location>
        <begin position="346"/>
        <end position="368"/>
    </location>
</feature>
<keyword evidence="4" id="KW-0812">Transmembrane</keyword>
<dbReference type="RefSeq" id="WP_066757158.1">
    <property type="nucleotide sequence ID" value="NZ_CP015199.1"/>
</dbReference>
<dbReference type="KEGG" id="chh:A0O34_16770"/>
<reference evidence="6 7" key="1">
    <citation type="submission" date="2016-04" db="EMBL/GenBank/DDBJ databases">
        <title>Complete Genome Sequence of Chryseobacterium sp. IHBB 10212.</title>
        <authorList>
            <person name="Pal M."/>
            <person name="Swarnkar M.K."/>
            <person name="Kaushal K."/>
            <person name="Chhibber S."/>
            <person name="Singh A.K."/>
            <person name="Gulati A."/>
        </authorList>
    </citation>
    <scope>NUCLEOTIDE SEQUENCE [LARGE SCALE GENOMIC DNA]</scope>
    <source>
        <strain evidence="6 7">IHBB 10212</strain>
    </source>
</reference>
<accession>A0A172XYU4</accession>
<dbReference type="Pfam" id="PF12833">
    <property type="entry name" value="HTH_18"/>
    <property type="match status" value="1"/>
</dbReference>
<sequence>MIKSLRLLILFIIGISCSNPVKKENITEESVKKEIEKIQSLRDSVNPTMIINSLKKVKQHAKTIKYDWGIVNCNLILMNNFLITGNDKESIAIAKENEVLIKNLKNNFFACRHYRLQGSAYLNLGMDDQGLNDLKKALEYNKKISVTNDKYFELAMLYDVLALHETIRGDLSGPNLKIYYQKELWAIQNIDNSKEMEGKKSRMLSFLYFSLGILSNKQKKTKEAENYFHKSLDICKKFNITRDTPVIVNNEMAWLLFDQKKYDSCIAYAQKGMILERNDSKADIRRDLYEVLYKSYSEKGDLQNSSRYTKLYMKLNDSILEAQQIAINEPVKNIIQEKEKDHQKNMTTILVITGISIFILAILTFFLWRRSQKIFHSRYENIISQLKNAENNRTRSSVSENADISKVSVSDKSSNIHDHTLNIILQKLNRFEKSEKFLKKDNSLTFLANSLETNPRYLSEIIKQYKQKNYNNYINGLRIQHIIQLLYKEPIYREYKITYLAEYCGFASREVFAIAFKKETGVTPSYFIEQLRND</sequence>
<dbReference type="InterPro" id="IPR011990">
    <property type="entry name" value="TPR-like_helical_dom_sf"/>
</dbReference>
<dbReference type="InterPro" id="IPR018060">
    <property type="entry name" value="HTH_AraC"/>
</dbReference>
<dbReference type="SMART" id="SM00028">
    <property type="entry name" value="TPR"/>
    <property type="match status" value="3"/>
</dbReference>
<evidence type="ECO:0000256" key="3">
    <source>
        <dbReference type="ARBA" id="ARBA00023163"/>
    </source>
</evidence>
<dbReference type="GO" id="GO:0043565">
    <property type="term" value="F:sequence-specific DNA binding"/>
    <property type="evidence" value="ECO:0007669"/>
    <property type="project" value="InterPro"/>
</dbReference>
<dbReference type="AlphaFoldDB" id="A0A172XYU4"/>
<feature type="domain" description="HTH araC/xylS-type" evidence="5">
    <location>
        <begin position="418"/>
        <end position="530"/>
    </location>
</feature>
<evidence type="ECO:0000256" key="4">
    <source>
        <dbReference type="SAM" id="Phobius"/>
    </source>
</evidence>
<dbReference type="PROSITE" id="PS51257">
    <property type="entry name" value="PROKAR_LIPOPROTEIN"/>
    <property type="match status" value="1"/>
</dbReference>
<dbReference type="OrthoDB" id="5295174at2"/>
<dbReference type="Gene3D" id="1.10.10.60">
    <property type="entry name" value="Homeodomain-like"/>
    <property type="match status" value="2"/>
</dbReference>
<evidence type="ECO:0000313" key="7">
    <source>
        <dbReference type="Proteomes" id="UP000077824"/>
    </source>
</evidence>
<keyword evidence="1" id="KW-0805">Transcription regulation</keyword>
<keyword evidence="7" id="KW-1185">Reference proteome</keyword>
<dbReference type="SMART" id="SM00342">
    <property type="entry name" value="HTH_ARAC"/>
    <property type="match status" value="1"/>
</dbReference>
<dbReference type="EMBL" id="CP015199">
    <property type="protein sequence ID" value="ANF52066.1"/>
    <property type="molecule type" value="Genomic_DNA"/>
</dbReference>
<dbReference type="PANTHER" id="PTHR43280">
    <property type="entry name" value="ARAC-FAMILY TRANSCRIPTIONAL REGULATOR"/>
    <property type="match status" value="1"/>
</dbReference>
<dbReference type="PANTHER" id="PTHR43280:SF2">
    <property type="entry name" value="HTH-TYPE TRANSCRIPTIONAL REGULATOR EXSA"/>
    <property type="match status" value="1"/>
</dbReference>
<dbReference type="Proteomes" id="UP000077824">
    <property type="component" value="Chromosome"/>
</dbReference>
<keyword evidence="2" id="KW-0238">DNA-binding</keyword>
<evidence type="ECO:0000259" key="5">
    <source>
        <dbReference type="PROSITE" id="PS01124"/>
    </source>
</evidence>
<organism evidence="6 7">
    <name type="scientific">Chryseobacterium glaciei</name>
    <dbReference type="NCBI Taxonomy" id="1685010"/>
    <lineage>
        <taxon>Bacteria</taxon>
        <taxon>Pseudomonadati</taxon>
        <taxon>Bacteroidota</taxon>
        <taxon>Flavobacteriia</taxon>
        <taxon>Flavobacteriales</taxon>
        <taxon>Weeksellaceae</taxon>
        <taxon>Chryseobacterium group</taxon>
        <taxon>Chryseobacterium</taxon>
    </lineage>
</organism>
<dbReference type="InterPro" id="IPR009057">
    <property type="entry name" value="Homeodomain-like_sf"/>
</dbReference>
<dbReference type="PROSITE" id="PS01124">
    <property type="entry name" value="HTH_ARAC_FAMILY_2"/>
    <property type="match status" value="1"/>
</dbReference>
<dbReference type="Gene3D" id="1.25.40.10">
    <property type="entry name" value="Tetratricopeptide repeat domain"/>
    <property type="match status" value="1"/>
</dbReference>
<dbReference type="STRING" id="1685010.A0O34_16770"/>
<evidence type="ECO:0000256" key="2">
    <source>
        <dbReference type="ARBA" id="ARBA00023125"/>
    </source>
</evidence>
<gene>
    <name evidence="6" type="ORF">A0O34_16770</name>
</gene>
<dbReference type="SUPFAM" id="SSF46689">
    <property type="entry name" value="Homeodomain-like"/>
    <property type="match status" value="1"/>
</dbReference>
<dbReference type="InterPro" id="IPR019734">
    <property type="entry name" value="TPR_rpt"/>
</dbReference>
<dbReference type="SUPFAM" id="SSF48452">
    <property type="entry name" value="TPR-like"/>
    <property type="match status" value="1"/>
</dbReference>
<dbReference type="GO" id="GO:0003700">
    <property type="term" value="F:DNA-binding transcription factor activity"/>
    <property type="evidence" value="ECO:0007669"/>
    <property type="project" value="InterPro"/>
</dbReference>
<keyword evidence="4" id="KW-0472">Membrane</keyword>
<protein>
    <recommendedName>
        <fullName evidence="5">HTH araC/xylS-type domain-containing protein</fullName>
    </recommendedName>
</protein>
<name>A0A172XYU4_9FLAO</name>